<dbReference type="PANTHER" id="PTHR43876:SF8">
    <property type="entry name" value="2-OCTAPRENYL-6-METHOXYPHENOL HYDROXYLASE"/>
    <property type="match status" value="1"/>
</dbReference>
<dbReference type="PROSITE" id="PS01304">
    <property type="entry name" value="UBIH"/>
    <property type="match status" value="1"/>
</dbReference>
<protein>
    <submittedName>
        <fullName evidence="10">2-octaprenyl-6-methoxyphenyl hydroxylase</fullName>
    </submittedName>
</protein>
<feature type="domain" description="FAD-binding" evidence="9">
    <location>
        <begin position="12"/>
        <end position="345"/>
    </location>
</feature>
<evidence type="ECO:0000256" key="8">
    <source>
        <dbReference type="SAM" id="Phobius"/>
    </source>
</evidence>
<keyword evidence="8" id="KW-1133">Transmembrane helix</keyword>
<sequence length="398" mass="43242">MPMGNPQVQKTVDIAIAGAGLVGALTALMLAQRFPHWRIALIDPAQGLPKQDPRTLALALRSQMALSDLQVWHQITSATPIEHIHISDSTGPGSATLHANKEGVESLGYVVQAADVQQALAQACEAQANIDWLRGESIQQVQAHTEATTVTLTSGAHLTARLLLVTDGSHSPTRSLLGVNMQSKCYGQTAIAGFIETDTAHQNTAYERFTDEGPLALLPFGPRRYALIWCAKADTVQQLMALPEDEFRHRAQALFGSRAGYFTGSERVGSFPLSLAVAERFVGHRFAIMGNACHTLHPVAGQGYNLGVRDALALKQVLELYQDPGDLAALQHYEALRRKDYQHVQTFTDSLVNVFSTAEPCVSFARRCGLKSLRMLPSLATPLAQKAMGFGAQETLWR</sequence>
<dbReference type="InterPro" id="IPR018168">
    <property type="entry name" value="Ubi_Hdrlase_CS"/>
</dbReference>
<dbReference type="PANTHER" id="PTHR43876">
    <property type="entry name" value="UBIQUINONE BIOSYNTHESIS MONOOXYGENASE COQ6, MITOCHONDRIAL"/>
    <property type="match status" value="1"/>
</dbReference>
<evidence type="ECO:0000259" key="9">
    <source>
        <dbReference type="Pfam" id="PF01494"/>
    </source>
</evidence>
<dbReference type="RefSeq" id="WP_126757624.1">
    <property type="nucleotide sequence ID" value="NZ_PIPQ01000004.1"/>
</dbReference>
<evidence type="ECO:0000313" key="10">
    <source>
        <dbReference type="EMBL" id="RUO40140.1"/>
    </source>
</evidence>
<dbReference type="PRINTS" id="PR00420">
    <property type="entry name" value="RNGMNOXGNASE"/>
</dbReference>
<keyword evidence="4" id="KW-0285">Flavoprotein</keyword>
<reference evidence="10 11" key="1">
    <citation type="journal article" date="2011" name="Front. Microbiol.">
        <title>Genomic signatures of strain selection and enhancement in Bacillus atrophaeus var. globigii, a historical biowarfare simulant.</title>
        <authorList>
            <person name="Gibbons H.S."/>
            <person name="Broomall S.M."/>
            <person name="McNew L.A."/>
            <person name="Daligault H."/>
            <person name="Chapman C."/>
            <person name="Bruce D."/>
            <person name="Karavis M."/>
            <person name="Krepps M."/>
            <person name="McGregor P.A."/>
            <person name="Hong C."/>
            <person name="Park K.H."/>
            <person name="Akmal A."/>
            <person name="Feldman A."/>
            <person name="Lin J.S."/>
            <person name="Chang W.E."/>
            <person name="Higgs B.W."/>
            <person name="Demirev P."/>
            <person name="Lindquist J."/>
            <person name="Liem A."/>
            <person name="Fochler E."/>
            <person name="Read T.D."/>
            <person name="Tapia R."/>
            <person name="Johnson S."/>
            <person name="Bishop-Lilly K.A."/>
            <person name="Detter C."/>
            <person name="Han C."/>
            <person name="Sozhamannan S."/>
            <person name="Rosenzweig C.N."/>
            <person name="Skowronski E.W."/>
        </authorList>
    </citation>
    <scope>NUCLEOTIDE SEQUENCE [LARGE SCALE GENOMIC DNA]</scope>
    <source>
        <strain evidence="10 11">AIT1</strain>
    </source>
</reference>
<dbReference type="AlphaFoldDB" id="A0A432X1D2"/>
<dbReference type="InterPro" id="IPR036188">
    <property type="entry name" value="FAD/NAD-bd_sf"/>
</dbReference>
<gene>
    <name evidence="10" type="ORF">CWE15_08325</name>
</gene>
<accession>A0A432X1D2</accession>
<comment type="cofactor">
    <cofactor evidence="1">
        <name>FAD</name>
        <dbReference type="ChEBI" id="CHEBI:57692"/>
    </cofactor>
</comment>
<evidence type="ECO:0000256" key="3">
    <source>
        <dbReference type="ARBA" id="ARBA00005349"/>
    </source>
</evidence>
<dbReference type="InterPro" id="IPR010971">
    <property type="entry name" value="UbiH/COQ6"/>
</dbReference>
<organism evidence="10 11">
    <name type="scientific">Aliidiomarina taiwanensis</name>
    <dbReference type="NCBI Taxonomy" id="946228"/>
    <lineage>
        <taxon>Bacteria</taxon>
        <taxon>Pseudomonadati</taxon>
        <taxon>Pseudomonadota</taxon>
        <taxon>Gammaproteobacteria</taxon>
        <taxon>Alteromonadales</taxon>
        <taxon>Idiomarinaceae</taxon>
        <taxon>Aliidiomarina</taxon>
    </lineage>
</organism>
<comment type="caution">
    <text evidence="10">The sequence shown here is derived from an EMBL/GenBank/DDBJ whole genome shotgun (WGS) entry which is preliminary data.</text>
</comment>
<dbReference type="GO" id="GO:0006744">
    <property type="term" value="P:ubiquinone biosynthetic process"/>
    <property type="evidence" value="ECO:0007669"/>
    <property type="project" value="UniProtKB-UniPathway"/>
</dbReference>
<proteinExistence type="inferred from homology"/>
<evidence type="ECO:0000256" key="5">
    <source>
        <dbReference type="ARBA" id="ARBA00022827"/>
    </source>
</evidence>
<evidence type="ECO:0000313" key="11">
    <source>
        <dbReference type="Proteomes" id="UP000286976"/>
    </source>
</evidence>
<dbReference type="UniPathway" id="UPA00232"/>
<dbReference type="SUPFAM" id="SSF51905">
    <property type="entry name" value="FAD/NAD(P)-binding domain"/>
    <property type="match status" value="1"/>
</dbReference>
<dbReference type="Proteomes" id="UP000286976">
    <property type="component" value="Unassembled WGS sequence"/>
</dbReference>
<dbReference type="NCBIfam" id="TIGR01988">
    <property type="entry name" value="Ubi-OHases"/>
    <property type="match status" value="1"/>
</dbReference>
<comment type="pathway">
    <text evidence="2">Cofactor biosynthesis; ubiquinone biosynthesis.</text>
</comment>
<keyword evidence="8" id="KW-0472">Membrane</keyword>
<evidence type="ECO:0000256" key="7">
    <source>
        <dbReference type="ARBA" id="ARBA00023033"/>
    </source>
</evidence>
<dbReference type="InterPro" id="IPR002938">
    <property type="entry name" value="FAD-bd"/>
</dbReference>
<dbReference type="EMBL" id="PIPQ01000004">
    <property type="protein sequence ID" value="RUO40140.1"/>
    <property type="molecule type" value="Genomic_DNA"/>
</dbReference>
<feature type="transmembrane region" description="Helical" evidence="8">
    <location>
        <begin position="12"/>
        <end position="31"/>
    </location>
</feature>
<name>A0A432X1D2_9GAMM</name>
<dbReference type="InterPro" id="IPR051205">
    <property type="entry name" value="UbiH/COQ6_monooxygenase"/>
</dbReference>
<keyword evidence="8" id="KW-0812">Transmembrane</keyword>
<comment type="similarity">
    <text evidence="3">Belongs to the UbiH/COQ6 family.</text>
</comment>
<evidence type="ECO:0000256" key="6">
    <source>
        <dbReference type="ARBA" id="ARBA00023002"/>
    </source>
</evidence>
<dbReference type="Pfam" id="PF01494">
    <property type="entry name" value="FAD_binding_3"/>
    <property type="match status" value="1"/>
</dbReference>
<dbReference type="Gene3D" id="3.50.50.60">
    <property type="entry name" value="FAD/NAD(P)-binding domain"/>
    <property type="match status" value="2"/>
</dbReference>
<keyword evidence="11" id="KW-1185">Reference proteome</keyword>
<dbReference type="GO" id="GO:0071949">
    <property type="term" value="F:FAD binding"/>
    <property type="evidence" value="ECO:0007669"/>
    <property type="project" value="InterPro"/>
</dbReference>
<evidence type="ECO:0000256" key="4">
    <source>
        <dbReference type="ARBA" id="ARBA00022630"/>
    </source>
</evidence>
<keyword evidence="7" id="KW-0503">Monooxygenase</keyword>
<evidence type="ECO:0000256" key="2">
    <source>
        <dbReference type="ARBA" id="ARBA00004749"/>
    </source>
</evidence>
<keyword evidence="6" id="KW-0560">Oxidoreductase</keyword>
<keyword evidence="5" id="KW-0274">FAD</keyword>
<dbReference type="GO" id="GO:0008681">
    <property type="term" value="F:2-octaprenyl-6-methoxyphenol hydroxylase activity"/>
    <property type="evidence" value="ECO:0007669"/>
    <property type="project" value="TreeGrafter"/>
</dbReference>
<evidence type="ECO:0000256" key="1">
    <source>
        <dbReference type="ARBA" id="ARBA00001974"/>
    </source>
</evidence>